<name>A0A2R4X4J6_9EURY</name>
<dbReference type="PANTHER" id="PTHR11060">
    <property type="entry name" value="PROTEIN MEMO1"/>
    <property type="match status" value="1"/>
</dbReference>
<gene>
    <name evidence="3" type="primary">amrB</name>
    <name evidence="3" type="ORF">HARCEL1_10635</name>
</gene>
<evidence type="ECO:0000313" key="3">
    <source>
        <dbReference type="EMBL" id="AWB28709.1"/>
    </source>
</evidence>
<dbReference type="EMBL" id="CP028858">
    <property type="protein sequence ID" value="AWB28709.1"/>
    <property type="molecule type" value="Genomic_DNA"/>
</dbReference>
<dbReference type="KEGG" id="harc:HARCEL1_10635"/>
<protein>
    <recommendedName>
        <fullName evidence="2">MEMO1 family protein HARCEL1_10635</fullName>
    </recommendedName>
</protein>
<evidence type="ECO:0000256" key="2">
    <source>
        <dbReference type="HAMAP-Rule" id="MF_00055"/>
    </source>
</evidence>
<accession>A0A2R4X4J6</accession>
<dbReference type="GeneID" id="36512968"/>
<dbReference type="Pfam" id="PF01875">
    <property type="entry name" value="Memo"/>
    <property type="match status" value="1"/>
</dbReference>
<evidence type="ECO:0000313" key="4">
    <source>
        <dbReference type="Proteomes" id="UP000244727"/>
    </source>
</evidence>
<dbReference type="Gene3D" id="3.40.830.10">
    <property type="entry name" value="LigB-like"/>
    <property type="match status" value="1"/>
</dbReference>
<dbReference type="CDD" id="cd07361">
    <property type="entry name" value="MEMO_like"/>
    <property type="match status" value="1"/>
</dbReference>
<organism evidence="3 4">
    <name type="scientific">Halococcoides cellulosivorans</name>
    <dbReference type="NCBI Taxonomy" id="1679096"/>
    <lineage>
        <taxon>Archaea</taxon>
        <taxon>Methanobacteriati</taxon>
        <taxon>Methanobacteriota</taxon>
        <taxon>Stenosarchaea group</taxon>
        <taxon>Halobacteria</taxon>
        <taxon>Halobacteriales</taxon>
        <taxon>Haloarculaceae</taxon>
        <taxon>Halococcoides</taxon>
    </lineage>
</organism>
<dbReference type="Proteomes" id="UP000244727">
    <property type="component" value="Chromosome"/>
</dbReference>
<keyword evidence="4" id="KW-1185">Reference proteome</keyword>
<dbReference type="PANTHER" id="PTHR11060:SF0">
    <property type="entry name" value="PROTEIN MEMO1"/>
    <property type="match status" value="1"/>
</dbReference>
<dbReference type="HAMAP" id="MF_00055">
    <property type="entry name" value="MEMO1"/>
    <property type="match status" value="1"/>
</dbReference>
<sequence length="272" mass="28246">MTTRSPAVAGQFYPADPDALCERITWAYAHAIGPGAEPEAATGPPTLDGVVAPHAGYPYSGPIAAHAFAALARSGRPETVVIPCPNHTGLGDPVAIAGADAWETPLGTVPIEESVRNRLAAVEGVTIDATAHRREHAAEVQVPFLQALYDDPPAIVPIAMGDQSLAVCRRLGEVIAETDACVVASTDFTHYEPHDDAMAADRLAIERIEAGDPEGLLRTVDSEGLSMCGPGPVAVALIASGTTAETLAHRSSGETMGEMREVVGYAALRIGE</sequence>
<reference evidence="3 4" key="1">
    <citation type="submission" date="2018-04" db="EMBL/GenBank/DDBJ databases">
        <title>Halococcoides cellulosivorans gen. nov., sp. nov., an extremely halophilic cellulose-utilizing haloarchaeon from hypersaline lakes.</title>
        <authorList>
            <person name="Sorokin D.Y."/>
            <person name="Toshchakov S.V."/>
            <person name="Samarov N.I."/>
            <person name="Korzhenkov A."/>
            <person name="Kublanov I.V."/>
        </authorList>
    </citation>
    <scope>NUCLEOTIDE SEQUENCE [LARGE SCALE GENOMIC DNA]</scope>
    <source>
        <strain evidence="3 4">HArcel1</strain>
    </source>
</reference>
<dbReference type="NCBIfam" id="TIGR04336">
    <property type="entry name" value="AmmeMemoSam_B"/>
    <property type="match status" value="1"/>
</dbReference>
<comment type="similarity">
    <text evidence="1 2">Belongs to the MEMO1 family.</text>
</comment>
<dbReference type="RefSeq" id="WP_108384250.1">
    <property type="nucleotide sequence ID" value="NZ_CP028858.1"/>
</dbReference>
<dbReference type="InterPro" id="IPR002737">
    <property type="entry name" value="MEMO1_fam"/>
</dbReference>
<evidence type="ECO:0000256" key="1">
    <source>
        <dbReference type="ARBA" id="ARBA00006315"/>
    </source>
</evidence>
<proteinExistence type="inferred from homology"/>
<dbReference type="AlphaFoldDB" id="A0A2R4X4J6"/>